<evidence type="ECO:0000256" key="7">
    <source>
        <dbReference type="ARBA" id="ARBA00032272"/>
    </source>
</evidence>
<evidence type="ECO:0000256" key="6">
    <source>
        <dbReference type="ARBA" id="ARBA00032162"/>
    </source>
</evidence>
<dbReference type="CDD" id="cd24161">
    <property type="entry name" value="NUDIX_ADPRase_Ndx2"/>
    <property type="match status" value="1"/>
</dbReference>
<keyword evidence="5 9" id="KW-0378">Hydrolase</keyword>
<dbReference type="EMBL" id="BAABJI010000002">
    <property type="protein sequence ID" value="GAA4924970.1"/>
    <property type="molecule type" value="Genomic_DNA"/>
</dbReference>
<dbReference type="Proteomes" id="UP001501436">
    <property type="component" value="Unassembled WGS sequence"/>
</dbReference>
<evidence type="ECO:0000256" key="2">
    <source>
        <dbReference type="ARBA" id="ARBA00001946"/>
    </source>
</evidence>
<accession>A0ABP9G0L8</accession>
<comment type="catalytic activity">
    <reaction evidence="1">
        <text>GDP-alpha-D-mannose + H2O = alpha-D-mannose 1-phosphate + GMP + 2 H(+)</text>
        <dbReference type="Rhea" id="RHEA:27978"/>
        <dbReference type="ChEBI" id="CHEBI:15377"/>
        <dbReference type="ChEBI" id="CHEBI:15378"/>
        <dbReference type="ChEBI" id="CHEBI:57527"/>
        <dbReference type="ChEBI" id="CHEBI:58115"/>
        <dbReference type="ChEBI" id="CHEBI:58409"/>
    </reaction>
</comment>
<proteinExistence type="inferred from homology"/>
<evidence type="ECO:0000313" key="10">
    <source>
        <dbReference type="Proteomes" id="UP001501436"/>
    </source>
</evidence>
<reference evidence="10" key="1">
    <citation type="journal article" date="2019" name="Int. J. Syst. Evol. Microbiol.">
        <title>The Global Catalogue of Microorganisms (GCM) 10K type strain sequencing project: providing services to taxonomists for standard genome sequencing and annotation.</title>
        <authorList>
            <consortium name="The Broad Institute Genomics Platform"/>
            <consortium name="The Broad Institute Genome Sequencing Center for Infectious Disease"/>
            <person name="Wu L."/>
            <person name="Ma J."/>
        </authorList>
    </citation>
    <scope>NUCLEOTIDE SEQUENCE [LARGE SCALE GENOMIC DNA]</scope>
    <source>
        <strain evidence="10">JCM 18283</strain>
    </source>
</reference>
<comment type="similarity">
    <text evidence="3">Belongs to the Nudix hydrolase family. NudK subfamily.</text>
</comment>
<comment type="caution">
    <text evidence="9">The sequence shown here is derived from an EMBL/GenBank/DDBJ whole genome shotgun (WGS) entry which is preliminary data.</text>
</comment>
<organism evidence="9 10">
    <name type="scientific">Mucilaginibacter defluvii</name>
    <dbReference type="NCBI Taxonomy" id="1196019"/>
    <lineage>
        <taxon>Bacteria</taxon>
        <taxon>Pseudomonadati</taxon>
        <taxon>Bacteroidota</taxon>
        <taxon>Sphingobacteriia</taxon>
        <taxon>Sphingobacteriales</taxon>
        <taxon>Sphingobacteriaceae</taxon>
        <taxon>Mucilaginibacter</taxon>
    </lineage>
</organism>
<keyword evidence="10" id="KW-1185">Reference proteome</keyword>
<dbReference type="PANTHER" id="PTHR11839">
    <property type="entry name" value="UDP/ADP-SUGAR PYROPHOSPHATASE"/>
    <property type="match status" value="1"/>
</dbReference>
<dbReference type="Pfam" id="PF00293">
    <property type="entry name" value="NUDIX"/>
    <property type="match status" value="1"/>
</dbReference>
<dbReference type="PANTHER" id="PTHR11839:SF18">
    <property type="entry name" value="NUDIX HYDROLASE DOMAIN-CONTAINING PROTEIN"/>
    <property type="match status" value="1"/>
</dbReference>
<dbReference type="Gene3D" id="3.90.79.10">
    <property type="entry name" value="Nucleoside Triphosphate Pyrophosphohydrolase"/>
    <property type="match status" value="1"/>
</dbReference>
<protein>
    <recommendedName>
        <fullName evidence="4">GDP-mannose pyrophosphatase</fullName>
    </recommendedName>
    <alternativeName>
        <fullName evidence="6">GDP-mannose hydrolase</fullName>
    </alternativeName>
    <alternativeName>
        <fullName evidence="7">GDPMK</fullName>
    </alternativeName>
</protein>
<dbReference type="InterPro" id="IPR000086">
    <property type="entry name" value="NUDIX_hydrolase_dom"/>
</dbReference>
<sequence>MTNPTLNPWTITGEHEKYDNPWINVTEYKVLNPAGNPGIYGKVSFKNLAIGVLPLDADGNTYLVGQYRFPLEQYSWEMPEGGGPIGIDPLDSAKRELLEETGLKASEWIEIQRMHLSNSVSDELAIIYLARNLEQFEPEPEETEQLVIKKLPFEDVYQMVCRGEITDSMTVAAVLKIKLMMFEGTL</sequence>
<dbReference type="PROSITE" id="PS51462">
    <property type="entry name" value="NUDIX"/>
    <property type="match status" value="1"/>
</dbReference>
<dbReference type="RefSeq" id="WP_345332463.1">
    <property type="nucleotide sequence ID" value="NZ_BAABJI010000002.1"/>
</dbReference>
<feature type="domain" description="Nudix hydrolase" evidence="8">
    <location>
        <begin position="45"/>
        <end position="173"/>
    </location>
</feature>
<gene>
    <name evidence="9" type="ORF">GCM10023313_31760</name>
</gene>
<dbReference type="InterPro" id="IPR015797">
    <property type="entry name" value="NUDIX_hydrolase-like_dom_sf"/>
</dbReference>
<evidence type="ECO:0000259" key="8">
    <source>
        <dbReference type="PROSITE" id="PS51462"/>
    </source>
</evidence>
<dbReference type="GO" id="GO:0016787">
    <property type="term" value="F:hydrolase activity"/>
    <property type="evidence" value="ECO:0007669"/>
    <property type="project" value="UniProtKB-KW"/>
</dbReference>
<name>A0ABP9G0L8_9SPHI</name>
<dbReference type="SUPFAM" id="SSF55811">
    <property type="entry name" value="Nudix"/>
    <property type="match status" value="1"/>
</dbReference>
<comment type="cofactor">
    <cofactor evidence="2">
        <name>Mg(2+)</name>
        <dbReference type="ChEBI" id="CHEBI:18420"/>
    </cofactor>
</comment>
<evidence type="ECO:0000256" key="4">
    <source>
        <dbReference type="ARBA" id="ARBA00016377"/>
    </source>
</evidence>
<evidence type="ECO:0000256" key="3">
    <source>
        <dbReference type="ARBA" id="ARBA00007275"/>
    </source>
</evidence>
<evidence type="ECO:0000313" key="9">
    <source>
        <dbReference type="EMBL" id="GAA4924970.1"/>
    </source>
</evidence>
<evidence type="ECO:0000256" key="5">
    <source>
        <dbReference type="ARBA" id="ARBA00022801"/>
    </source>
</evidence>
<evidence type="ECO:0000256" key="1">
    <source>
        <dbReference type="ARBA" id="ARBA00000847"/>
    </source>
</evidence>